<dbReference type="EMBL" id="CM007900">
    <property type="protein sequence ID" value="OTG07497.1"/>
    <property type="molecule type" value="Genomic_DNA"/>
</dbReference>
<feature type="region of interest" description="Disordered" evidence="1">
    <location>
        <begin position="1"/>
        <end position="25"/>
    </location>
</feature>
<keyword evidence="3" id="KW-1185">Reference proteome</keyword>
<reference evidence="3" key="1">
    <citation type="journal article" date="2017" name="Nature">
        <title>The sunflower genome provides insights into oil metabolism, flowering and Asterid evolution.</title>
        <authorList>
            <person name="Badouin H."/>
            <person name="Gouzy J."/>
            <person name="Grassa C.J."/>
            <person name="Murat F."/>
            <person name="Staton S.E."/>
            <person name="Cottret L."/>
            <person name="Lelandais-Briere C."/>
            <person name="Owens G.L."/>
            <person name="Carrere S."/>
            <person name="Mayjonade B."/>
            <person name="Legrand L."/>
            <person name="Gill N."/>
            <person name="Kane N.C."/>
            <person name="Bowers J.E."/>
            <person name="Hubner S."/>
            <person name="Bellec A."/>
            <person name="Berard A."/>
            <person name="Berges H."/>
            <person name="Blanchet N."/>
            <person name="Boniface M.C."/>
            <person name="Brunel D."/>
            <person name="Catrice O."/>
            <person name="Chaidir N."/>
            <person name="Claudel C."/>
            <person name="Donnadieu C."/>
            <person name="Faraut T."/>
            <person name="Fievet G."/>
            <person name="Helmstetter N."/>
            <person name="King M."/>
            <person name="Knapp S.J."/>
            <person name="Lai Z."/>
            <person name="Le Paslier M.C."/>
            <person name="Lippi Y."/>
            <person name="Lorenzon L."/>
            <person name="Mandel J.R."/>
            <person name="Marage G."/>
            <person name="Marchand G."/>
            <person name="Marquand E."/>
            <person name="Bret-Mestries E."/>
            <person name="Morien E."/>
            <person name="Nambeesan S."/>
            <person name="Nguyen T."/>
            <person name="Pegot-Espagnet P."/>
            <person name="Pouilly N."/>
            <person name="Raftis F."/>
            <person name="Sallet E."/>
            <person name="Schiex T."/>
            <person name="Thomas J."/>
            <person name="Vandecasteele C."/>
            <person name="Vares D."/>
            <person name="Vear F."/>
            <person name="Vautrin S."/>
            <person name="Crespi M."/>
            <person name="Mangin B."/>
            <person name="Burke J.M."/>
            <person name="Salse J."/>
            <person name="Munos S."/>
            <person name="Vincourt P."/>
            <person name="Rieseberg L.H."/>
            <person name="Langlade N.B."/>
        </authorList>
    </citation>
    <scope>NUCLEOTIDE SEQUENCE [LARGE SCALE GENOMIC DNA]</scope>
    <source>
        <strain evidence="3">cv. SF193</strain>
    </source>
</reference>
<accession>A0A251T8M3</accession>
<sequence length="126" mass="14720">MSQERRGGGRKRRGEAEEERGPTGCRCSRQRQWRRRWWLFSDEFHRTYVDQVRVLFGCFESTGQSLVRIRDRSGSGPDQQLRQSRFGQVSSNFGSDLFLCGSTRLTRSNRVNTVNERSNAVNTKDR</sequence>
<evidence type="ECO:0000313" key="3">
    <source>
        <dbReference type="Proteomes" id="UP000215914"/>
    </source>
</evidence>
<dbReference type="Proteomes" id="UP000215914">
    <property type="component" value="Chromosome 11"/>
</dbReference>
<proteinExistence type="predicted"/>
<evidence type="ECO:0000313" key="2">
    <source>
        <dbReference type="EMBL" id="OTG07497.1"/>
    </source>
</evidence>
<protein>
    <submittedName>
        <fullName evidence="2">Uncharacterized protein</fullName>
    </submittedName>
</protein>
<gene>
    <name evidence="2" type="ORF">HannXRQ_Chr11g0331121</name>
</gene>
<dbReference type="AlphaFoldDB" id="A0A251T8M3"/>
<evidence type="ECO:0000256" key="1">
    <source>
        <dbReference type="SAM" id="MobiDB-lite"/>
    </source>
</evidence>
<name>A0A251T8M3_HELAN</name>
<dbReference type="InParanoid" id="A0A251T8M3"/>
<organism evidence="2 3">
    <name type="scientific">Helianthus annuus</name>
    <name type="common">Common sunflower</name>
    <dbReference type="NCBI Taxonomy" id="4232"/>
    <lineage>
        <taxon>Eukaryota</taxon>
        <taxon>Viridiplantae</taxon>
        <taxon>Streptophyta</taxon>
        <taxon>Embryophyta</taxon>
        <taxon>Tracheophyta</taxon>
        <taxon>Spermatophyta</taxon>
        <taxon>Magnoliopsida</taxon>
        <taxon>eudicotyledons</taxon>
        <taxon>Gunneridae</taxon>
        <taxon>Pentapetalae</taxon>
        <taxon>asterids</taxon>
        <taxon>campanulids</taxon>
        <taxon>Asterales</taxon>
        <taxon>Asteraceae</taxon>
        <taxon>Asteroideae</taxon>
        <taxon>Heliantheae alliance</taxon>
        <taxon>Heliantheae</taxon>
        <taxon>Helianthus</taxon>
    </lineage>
</organism>